<evidence type="ECO:0000256" key="1">
    <source>
        <dbReference type="SAM" id="Phobius"/>
    </source>
</evidence>
<accession>A0A1G2KKI0</accession>
<evidence type="ECO:0000259" key="2">
    <source>
        <dbReference type="Pfam" id="PF08241"/>
    </source>
</evidence>
<evidence type="ECO:0000313" key="4">
    <source>
        <dbReference type="Proteomes" id="UP000179023"/>
    </source>
</evidence>
<dbReference type="STRING" id="1802270.A3C07_02840"/>
<dbReference type="Proteomes" id="UP000179023">
    <property type="component" value="Unassembled WGS sequence"/>
</dbReference>
<name>A0A1G2KKI0_9BACT</name>
<feature type="transmembrane region" description="Helical" evidence="1">
    <location>
        <begin position="256"/>
        <end position="274"/>
    </location>
</feature>
<feature type="domain" description="Methyltransferase type 11" evidence="2">
    <location>
        <begin position="140"/>
        <end position="187"/>
    </location>
</feature>
<protein>
    <recommendedName>
        <fullName evidence="2">Methyltransferase type 11 domain-containing protein</fullName>
    </recommendedName>
</protein>
<reference evidence="3 4" key="1">
    <citation type="journal article" date="2016" name="Nat. Commun.">
        <title>Thousands of microbial genomes shed light on interconnected biogeochemical processes in an aquifer system.</title>
        <authorList>
            <person name="Anantharaman K."/>
            <person name="Brown C.T."/>
            <person name="Hug L.A."/>
            <person name="Sharon I."/>
            <person name="Castelle C.J."/>
            <person name="Probst A.J."/>
            <person name="Thomas B.C."/>
            <person name="Singh A."/>
            <person name="Wilkins M.J."/>
            <person name="Karaoz U."/>
            <person name="Brodie E.L."/>
            <person name="Williams K.H."/>
            <person name="Hubbard S.S."/>
            <person name="Banfield J.F."/>
        </authorList>
    </citation>
    <scope>NUCLEOTIDE SEQUENCE [LARGE SCALE GENOMIC DNA]</scope>
</reference>
<feature type="transmembrane region" description="Helical" evidence="1">
    <location>
        <begin position="230"/>
        <end position="249"/>
    </location>
</feature>
<keyword evidence="1" id="KW-1133">Transmembrane helix</keyword>
<dbReference type="GO" id="GO:0008757">
    <property type="term" value="F:S-adenosylmethionine-dependent methyltransferase activity"/>
    <property type="evidence" value="ECO:0007669"/>
    <property type="project" value="InterPro"/>
</dbReference>
<comment type="caution">
    <text evidence="3">The sequence shown here is derived from an EMBL/GenBank/DDBJ whole genome shotgun (WGS) entry which is preliminary data.</text>
</comment>
<dbReference type="InterPro" id="IPR013216">
    <property type="entry name" value="Methyltransf_11"/>
</dbReference>
<evidence type="ECO:0000313" key="3">
    <source>
        <dbReference type="EMBL" id="OGZ99942.1"/>
    </source>
</evidence>
<keyword evidence="1" id="KW-0472">Membrane</keyword>
<organism evidence="3 4">
    <name type="scientific">Candidatus Sungbacteria bacterium RIFCSPHIGHO2_02_FULL_47_11</name>
    <dbReference type="NCBI Taxonomy" id="1802270"/>
    <lineage>
        <taxon>Bacteria</taxon>
        <taxon>Candidatus Sungiibacteriota</taxon>
    </lineage>
</organism>
<keyword evidence="1" id="KW-0812">Transmembrane</keyword>
<proteinExistence type="predicted"/>
<gene>
    <name evidence="3" type="ORF">A3C07_02840</name>
</gene>
<dbReference type="EMBL" id="MHQI01000030">
    <property type="protein sequence ID" value="OGZ99942.1"/>
    <property type="molecule type" value="Genomic_DNA"/>
</dbReference>
<sequence>MERTPPYNQKLNILLLCCPFCHEDIVKEGTVMRCKNSAHGSFLVDNDGRPHLISAATAAQFVEEHQSGINRLKSFLKRYPRLYYAVWYVVCPVLLSGSRPQSVRRWLKDKAIVVDLGSGPRRSHSDFITVDVFSFDEVDIVAEANNLPFKDGSLDAVVNESLLEHVQDPRAVVREIVRVLKPSGMLYASVPFLTPYHASPDDFNRWTKSGLRKLFSEFEPVEEGVDAGPWSAFLVFLAYWLGVVFSFGSKSLATKLAFVFMIILGPLKIFDFLFSRLPGADTVAAQLYFIGRKK</sequence>
<dbReference type="Pfam" id="PF08241">
    <property type="entry name" value="Methyltransf_11"/>
    <property type="match status" value="1"/>
</dbReference>
<dbReference type="InterPro" id="IPR029063">
    <property type="entry name" value="SAM-dependent_MTases_sf"/>
</dbReference>
<dbReference type="AlphaFoldDB" id="A0A1G2KKI0"/>
<dbReference type="SUPFAM" id="SSF53335">
    <property type="entry name" value="S-adenosyl-L-methionine-dependent methyltransferases"/>
    <property type="match status" value="1"/>
</dbReference>
<dbReference type="Gene3D" id="3.40.50.150">
    <property type="entry name" value="Vaccinia Virus protein VP39"/>
    <property type="match status" value="1"/>
</dbReference>